<keyword evidence="2" id="KW-1185">Reference proteome</keyword>
<evidence type="ECO:0008006" key="3">
    <source>
        <dbReference type="Google" id="ProtNLM"/>
    </source>
</evidence>
<proteinExistence type="predicted"/>
<dbReference type="Gene3D" id="3.30.420.10">
    <property type="entry name" value="Ribonuclease H-like superfamily/Ribonuclease H"/>
    <property type="match status" value="1"/>
</dbReference>
<organism evidence="1 2">
    <name type="scientific">Rhizopus oryzae</name>
    <name type="common">Mucormycosis agent</name>
    <name type="synonym">Rhizopus arrhizus var. delemar</name>
    <dbReference type="NCBI Taxonomy" id="64495"/>
    <lineage>
        <taxon>Eukaryota</taxon>
        <taxon>Fungi</taxon>
        <taxon>Fungi incertae sedis</taxon>
        <taxon>Mucoromycota</taxon>
        <taxon>Mucoromycotina</taxon>
        <taxon>Mucoromycetes</taxon>
        <taxon>Mucorales</taxon>
        <taxon>Mucorineae</taxon>
        <taxon>Rhizopodaceae</taxon>
        <taxon>Rhizopus</taxon>
    </lineage>
</organism>
<evidence type="ECO:0000313" key="2">
    <source>
        <dbReference type="Proteomes" id="UP000716291"/>
    </source>
</evidence>
<dbReference type="SUPFAM" id="SSF53098">
    <property type="entry name" value="Ribonuclease H-like"/>
    <property type="match status" value="1"/>
</dbReference>
<evidence type="ECO:0000313" key="1">
    <source>
        <dbReference type="EMBL" id="KAG1301227.1"/>
    </source>
</evidence>
<dbReference type="InterPro" id="IPR012337">
    <property type="entry name" value="RNaseH-like_sf"/>
</dbReference>
<name>A0A9P6WY83_RHIOR</name>
<comment type="caution">
    <text evidence="1">The sequence shown here is derived from an EMBL/GenBank/DDBJ whole genome shotgun (WGS) entry which is preliminary data.</text>
</comment>
<gene>
    <name evidence="1" type="ORF">G6F64_011994</name>
</gene>
<dbReference type="InterPro" id="IPR036397">
    <property type="entry name" value="RNaseH_sf"/>
</dbReference>
<sequence>METLRNMIVAFMNLEQNQHTWDERLHEFQLAYNSSVHDSTKLSPFSVVHGREARLMATPDFGKWSDWKTLKVKQGQLYNITNIAQCPNSKKINLFSWTFQ</sequence>
<dbReference type="AlphaFoldDB" id="A0A9P6WY83"/>
<accession>A0A9P6WY83</accession>
<dbReference type="GO" id="GO:0003676">
    <property type="term" value="F:nucleic acid binding"/>
    <property type="evidence" value="ECO:0007669"/>
    <property type="project" value="InterPro"/>
</dbReference>
<reference evidence="1" key="1">
    <citation type="journal article" date="2020" name="Microb. Genom.">
        <title>Genetic diversity of clinical and environmental Mucorales isolates obtained from an investigation of mucormycosis cases among solid organ transplant recipients.</title>
        <authorList>
            <person name="Nguyen M.H."/>
            <person name="Kaul D."/>
            <person name="Muto C."/>
            <person name="Cheng S.J."/>
            <person name="Richter R.A."/>
            <person name="Bruno V.M."/>
            <person name="Liu G."/>
            <person name="Beyhan S."/>
            <person name="Sundermann A.J."/>
            <person name="Mounaud S."/>
            <person name="Pasculle A.W."/>
            <person name="Nierman W.C."/>
            <person name="Driscoll E."/>
            <person name="Cumbie R."/>
            <person name="Clancy C.J."/>
            <person name="Dupont C.L."/>
        </authorList>
    </citation>
    <scope>NUCLEOTIDE SEQUENCE</scope>
    <source>
        <strain evidence="1">GL11</strain>
    </source>
</reference>
<protein>
    <recommendedName>
        <fullName evidence="3">Integrase catalytic domain-containing protein</fullName>
    </recommendedName>
</protein>
<dbReference type="EMBL" id="JAANQT010003273">
    <property type="protein sequence ID" value="KAG1301227.1"/>
    <property type="molecule type" value="Genomic_DNA"/>
</dbReference>
<dbReference type="Proteomes" id="UP000716291">
    <property type="component" value="Unassembled WGS sequence"/>
</dbReference>